<accession>A0A3G9G6L0</accession>
<keyword evidence="1" id="KW-0479">Metal-binding</keyword>
<organism evidence="8 9">
    <name type="scientific">Asticcacaulis excentricus</name>
    <dbReference type="NCBI Taxonomy" id="78587"/>
    <lineage>
        <taxon>Bacteria</taxon>
        <taxon>Pseudomonadati</taxon>
        <taxon>Pseudomonadota</taxon>
        <taxon>Alphaproteobacteria</taxon>
        <taxon>Caulobacterales</taxon>
        <taxon>Caulobacteraceae</taxon>
        <taxon>Asticcacaulis</taxon>
    </lineage>
</organism>
<keyword evidence="1" id="KW-0004">4Fe-4S</keyword>
<evidence type="ECO:0000256" key="1">
    <source>
        <dbReference type="ARBA" id="ARBA00022485"/>
    </source>
</evidence>
<dbReference type="InterPro" id="IPR012340">
    <property type="entry name" value="NA-bd_OB-fold"/>
</dbReference>
<dbReference type="Gene3D" id="3.40.50.150">
    <property type="entry name" value="Vaccinia Virus protein VP39"/>
    <property type="match status" value="1"/>
</dbReference>
<keyword evidence="5" id="KW-0411">Iron-sulfur</keyword>
<feature type="active site" description="Nucleophile" evidence="6">
    <location>
        <position position="377"/>
    </location>
</feature>
<dbReference type="Gene3D" id="2.40.50.140">
    <property type="entry name" value="Nucleic acid-binding proteins"/>
    <property type="match status" value="1"/>
</dbReference>
<evidence type="ECO:0000313" key="9">
    <source>
        <dbReference type="Proteomes" id="UP000278756"/>
    </source>
</evidence>
<dbReference type="InterPro" id="IPR029063">
    <property type="entry name" value="SAM-dependent_MTases_sf"/>
</dbReference>
<evidence type="ECO:0000256" key="7">
    <source>
        <dbReference type="PROSITE-ProRule" id="PRU10015"/>
    </source>
</evidence>
<reference evidence="9" key="1">
    <citation type="journal article" date="2017" name="Biotechnol. Biofuels">
        <title>Evaluation of environmental bacterial communities as a factor affecting the growth of duckweed Lemna minor.</title>
        <authorList>
            <person name="Ishizawa H."/>
            <person name="Kuroda M."/>
            <person name="Morikawa M."/>
            <person name="Ike M."/>
        </authorList>
    </citation>
    <scope>NUCLEOTIDE SEQUENCE [LARGE SCALE GENOMIC DNA]</scope>
    <source>
        <strain evidence="9">M6</strain>
    </source>
</reference>
<dbReference type="Proteomes" id="UP000278756">
    <property type="component" value="Chromosome 2"/>
</dbReference>
<gene>
    <name evidence="8" type="ORF">EM6_3094</name>
</gene>
<dbReference type="InterPro" id="IPR030390">
    <property type="entry name" value="MeTrfase_TrmA_AS"/>
</dbReference>
<dbReference type="GO" id="GO:0070475">
    <property type="term" value="P:rRNA base methylation"/>
    <property type="evidence" value="ECO:0007669"/>
    <property type="project" value="TreeGrafter"/>
</dbReference>
<dbReference type="EMBL" id="AP018828">
    <property type="protein sequence ID" value="BBF82457.1"/>
    <property type="molecule type" value="Genomic_DNA"/>
</dbReference>
<dbReference type="RefSeq" id="WP_126424039.1">
    <property type="nucleotide sequence ID" value="NZ_AP018828.1"/>
</dbReference>
<dbReference type="Pfam" id="PF05958">
    <property type="entry name" value="tRNA_U5-meth_tr"/>
    <property type="match status" value="1"/>
</dbReference>
<feature type="binding site" evidence="6">
    <location>
        <position position="256"/>
    </location>
    <ligand>
        <name>S-adenosyl-L-methionine</name>
        <dbReference type="ChEBI" id="CHEBI:59789"/>
    </ligand>
</feature>
<feature type="binding site" evidence="6">
    <location>
        <position position="303"/>
    </location>
    <ligand>
        <name>S-adenosyl-L-methionine</name>
        <dbReference type="ChEBI" id="CHEBI:59789"/>
    </ligand>
</feature>
<comment type="similarity">
    <text evidence="6">Belongs to the class I-like SAM-binding methyltransferase superfamily. RNA M5U methyltransferase family.</text>
</comment>
<dbReference type="SUPFAM" id="SSF53335">
    <property type="entry name" value="S-adenosyl-L-methionine-dependent methyltransferases"/>
    <property type="match status" value="1"/>
</dbReference>
<evidence type="ECO:0000256" key="6">
    <source>
        <dbReference type="PROSITE-ProRule" id="PRU01024"/>
    </source>
</evidence>
<name>A0A3G9G6L0_9CAUL</name>
<proteinExistence type="inferred from homology"/>
<protein>
    <submittedName>
        <fullName evidence="8">23S rRNA (Uracil-5-) -methyltransferase RumA</fullName>
        <ecNumber evidence="8">2.1.1.-</ecNumber>
    </submittedName>
</protein>
<keyword evidence="2 6" id="KW-0489">Methyltransferase</keyword>
<dbReference type="PANTHER" id="PTHR11061:SF49">
    <property type="entry name" value="23S RRNA (URACIL(1939)-C(5))-METHYLTRANSFERASE RLMD"/>
    <property type="match status" value="1"/>
</dbReference>
<feature type="binding site" evidence="6">
    <location>
        <position position="351"/>
    </location>
    <ligand>
        <name>S-adenosyl-L-methionine</name>
        <dbReference type="ChEBI" id="CHEBI:59789"/>
    </ligand>
</feature>
<dbReference type="AlphaFoldDB" id="A0A3G9G6L0"/>
<keyword evidence="1" id="KW-0408">Iron</keyword>
<evidence type="ECO:0000256" key="4">
    <source>
        <dbReference type="ARBA" id="ARBA00022691"/>
    </source>
</evidence>
<dbReference type="GO" id="GO:0070041">
    <property type="term" value="F:rRNA (uridine-C5-)-methyltransferase activity"/>
    <property type="evidence" value="ECO:0007669"/>
    <property type="project" value="TreeGrafter"/>
</dbReference>
<dbReference type="GO" id="GO:0051539">
    <property type="term" value="F:4 iron, 4 sulfur cluster binding"/>
    <property type="evidence" value="ECO:0007669"/>
    <property type="project" value="UniProtKB-KW"/>
</dbReference>
<evidence type="ECO:0000256" key="5">
    <source>
        <dbReference type="ARBA" id="ARBA00023014"/>
    </source>
</evidence>
<evidence type="ECO:0000256" key="2">
    <source>
        <dbReference type="ARBA" id="ARBA00022603"/>
    </source>
</evidence>
<dbReference type="OrthoDB" id="9804590at2"/>
<evidence type="ECO:0000256" key="3">
    <source>
        <dbReference type="ARBA" id="ARBA00022679"/>
    </source>
</evidence>
<evidence type="ECO:0000313" key="8">
    <source>
        <dbReference type="EMBL" id="BBF82457.1"/>
    </source>
</evidence>
<dbReference type="CDD" id="cd02440">
    <property type="entry name" value="AdoMet_MTases"/>
    <property type="match status" value="1"/>
</dbReference>
<keyword evidence="3 6" id="KW-0808">Transferase</keyword>
<reference evidence="9" key="2">
    <citation type="journal article" date="2017" name="Plant Physiol. Biochem.">
        <title>Differential oxidative and antioxidative response of duckweed Lemna minor toward plant growth promoting/inhibiting bacteria.</title>
        <authorList>
            <person name="Ishizawa H."/>
            <person name="Kuroda M."/>
            <person name="Morikawa M."/>
            <person name="Ike M."/>
        </authorList>
    </citation>
    <scope>NUCLEOTIDE SEQUENCE [LARGE SCALE GENOMIC DNA]</scope>
    <source>
        <strain evidence="9">M6</strain>
    </source>
</reference>
<feature type="active site" evidence="7">
    <location>
        <position position="377"/>
    </location>
</feature>
<feature type="binding site" evidence="6">
    <location>
        <position position="283"/>
    </location>
    <ligand>
        <name>S-adenosyl-L-methionine</name>
        <dbReference type="ChEBI" id="CHEBI:59789"/>
    </ligand>
</feature>
<dbReference type="PANTHER" id="PTHR11061">
    <property type="entry name" value="RNA M5U METHYLTRANSFERASE"/>
    <property type="match status" value="1"/>
</dbReference>
<dbReference type="InterPro" id="IPR010280">
    <property type="entry name" value="U5_MeTrfase_fam"/>
</dbReference>
<dbReference type="PROSITE" id="PS01230">
    <property type="entry name" value="TRMA_1"/>
    <property type="match status" value="1"/>
</dbReference>
<dbReference type="PROSITE" id="PS51687">
    <property type="entry name" value="SAM_MT_RNA_M5U"/>
    <property type="match status" value="1"/>
</dbReference>
<dbReference type="Gene3D" id="2.40.50.1070">
    <property type="match status" value="1"/>
</dbReference>
<dbReference type="EC" id="2.1.1.-" evidence="8"/>
<sequence length="419" mass="44843">MSDVTLTIEKVGFQGDGVTTDGVFVPLTLPGETVRASAPKDGHARLIEVVTPSAERVAPVCPHFSQCGGCSLQHWEMAAYSDWKRANVETVLRRAGLETEVAPIRTTPPATRRRVGLHAKQYRQGKTVRTELGYKRRRSWDQVKIEVCPVADPALIAAIPVLTEIASHLFEHPKSAPILSVTVSDTGLDVDVRGIERSKSGGLSAQARMEIALIAQSSDIRLARISMADDILYQSHLPSVRFGRATVDLPTGSFLQASATSEADMVALVKDAVAGARRVADLFCGAGTFTFPLAETASVYAADGAGGAVRALKAAIGRAPGLKPITVEARDLFRAPVVAEEMAGWDAVVFDPPRAGAEAQAQQIARSQVARVVGVSCNVQTFARDAKILTEAGFQLDRVTPIDQFLWSGHVELVGVFSR</sequence>
<keyword evidence="4 6" id="KW-0949">S-adenosyl-L-methionine</keyword>